<feature type="signal peptide" evidence="1">
    <location>
        <begin position="1"/>
        <end position="23"/>
    </location>
</feature>
<dbReference type="EMBL" id="JAPFQO010000008">
    <property type="protein sequence ID" value="MCX2740730.1"/>
    <property type="molecule type" value="Genomic_DNA"/>
</dbReference>
<accession>A0ABT3RGQ5</accession>
<evidence type="ECO:0008006" key="4">
    <source>
        <dbReference type="Google" id="ProtNLM"/>
    </source>
</evidence>
<proteinExistence type="predicted"/>
<evidence type="ECO:0000313" key="3">
    <source>
        <dbReference type="Proteomes" id="UP001207228"/>
    </source>
</evidence>
<dbReference type="RefSeq" id="WP_266052796.1">
    <property type="nucleotide sequence ID" value="NZ_JAPFQO010000008.1"/>
</dbReference>
<organism evidence="2 3">
    <name type="scientific">Pontibacter anaerobius</name>
    <dbReference type="NCBI Taxonomy" id="2993940"/>
    <lineage>
        <taxon>Bacteria</taxon>
        <taxon>Pseudomonadati</taxon>
        <taxon>Bacteroidota</taxon>
        <taxon>Cytophagia</taxon>
        <taxon>Cytophagales</taxon>
        <taxon>Hymenobacteraceae</taxon>
        <taxon>Pontibacter</taxon>
    </lineage>
</organism>
<comment type="caution">
    <text evidence="2">The sequence shown here is derived from an EMBL/GenBank/DDBJ whole genome shotgun (WGS) entry which is preliminary data.</text>
</comment>
<reference evidence="2 3" key="1">
    <citation type="submission" date="2022-11" db="EMBL/GenBank/DDBJ databases">
        <title>The characterization of three novel Bacteroidetes species and genomic analysis of their roles in tidal elemental geochemical cycles.</title>
        <authorList>
            <person name="Ma K.-J."/>
        </authorList>
    </citation>
    <scope>NUCLEOTIDE SEQUENCE [LARGE SCALE GENOMIC DNA]</scope>
    <source>
        <strain evidence="2 3">M82</strain>
    </source>
</reference>
<dbReference type="Proteomes" id="UP001207228">
    <property type="component" value="Unassembled WGS sequence"/>
</dbReference>
<name>A0ABT3RGQ5_9BACT</name>
<evidence type="ECO:0000313" key="2">
    <source>
        <dbReference type="EMBL" id="MCX2740730.1"/>
    </source>
</evidence>
<dbReference type="PROSITE" id="PS51257">
    <property type="entry name" value="PROKAR_LIPOPROTEIN"/>
    <property type="match status" value="1"/>
</dbReference>
<keyword evidence="1" id="KW-0732">Signal</keyword>
<gene>
    <name evidence="2" type="ORF">OO017_12295</name>
</gene>
<keyword evidence="3" id="KW-1185">Reference proteome</keyword>
<sequence>MKTSLLWSSLVLLLIFTISSCSTERPKSPEEIRAALRTEELLNPTVYLQDSAVTMSPQRKKIREASLFRSAKYEDDGALLKGTIKNEAALATYKDVIVNVYYYSKTESVIKEEQYVLYEYIKPYSSKSFSLKVYPPDISTSFGFEITGAMTEFN</sequence>
<evidence type="ECO:0000256" key="1">
    <source>
        <dbReference type="SAM" id="SignalP"/>
    </source>
</evidence>
<feature type="chain" id="PRO_5045485338" description="Lipoprotein" evidence="1">
    <location>
        <begin position="24"/>
        <end position="154"/>
    </location>
</feature>
<protein>
    <recommendedName>
        <fullName evidence="4">Lipoprotein</fullName>
    </recommendedName>
</protein>